<dbReference type="GO" id="GO:0016787">
    <property type="term" value="F:hydrolase activity"/>
    <property type="evidence" value="ECO:0007669"/>
    <property type="project" value="UniProtKB-KW"/>
</dbReference>
<protein>
    <submittedName>
        <fullName evidence="1">Alpha/beta hydrolase</fullName>
    </submittedName>
</protein>
<dbReference type="PANTHER" id="PTHR36513">
    <property type="entry name" value="ABC TRANSMEMBRANE TYPE-1 DOMAIN-CONTAINING PROTEIN"/>
    <property type="match status" value="1"/>
</dbReference>
<accession>A0A6N1VI68</accession>
<evidence type="ECO:0000313" key="2">
    <source>
        <dbReference type="Proteomes" id="UP000509367"/>
    </source>
</evidence>
<dbReference type="SUPFAM" id="SSF53474">
    <property type="entry name" value="alpha/beta-Hydrolases"/>
    <property type="match status" value="1"/>
</dbReference>
<dbReference type="InterPro" id="IPR014586">
    <property type="entry name" value="UCP033909"/>
</dbReference>
<dbReference type="Proteomes" id="UP000509367">
    <property type="component" value="Chromosome"/>
</dbReference>
<dbReference type="RefSeq" id="WP_175277307.1">
    <property type="nucleotide sequence ID" value="NZ_CP054836.1"/>
</dbReference>
<reference evidence="1 2" key="1">
    <citation type="submission" date="2020-06" db="EMBL/GenBank/DDBJ databases">
        <title>Oricola thermophila sp. nov. isolated from a tidal sediments.</title>
        <authorList>
            <person name="Kwon K.K."/>
            <person name="Yang S.-H."/>
            <person name="Park M.-J."/>
        </authorList>
    </citation>
    <scope>NUCLEOTIDE SEQUENCE [LARGE SCALE GENOMIC DNA]</scope>
    <source>
        <strain evidence="1 2">MEBiC13590</strain>
    </source>
</reference>
<dbReference type="KEGG" id="orm:HTY61_13575"/>
<dbReference type="EMBL" id="CP054836">
    <property type="protein sequence ID" value="QKV19415.1"/>
    <property type="molecule type" value="Genomic_DNA"/>
</dbReference>
<gene>
    <name evidence="1" type="ORF">HTY61_13575</name>
</gene>
<name>A0A6N1VI68_9HYPH</name>
<proteinExistence type="predicted"/>
<evidence type="ECO:0000313" key="1">
    <source>
        <dbReference type="EMBL" id="QKV19415.1"/>
    </source>
</evidence>
<dbReference type="Pfam" id="PF05990">
    <property type="entry name" value="DUF900"/>
    <property type="match status" value="1"/>
</dbReference>
<dbReference type="InterPro" id="IPR010297">
    <property type="entry name" value="DUF900_hydrolase"/>
</dbReference>
<dbReference type="Gene3D" id="3.40.50.1820">
    <property type="entry name" value="alpha/beta hydrolase"/>
    <property type="match status" value="1"/>
</dbReference>
<dbReference type="PANTHER" id="PTHR36513:SF1">
    <property type="entry name" value="TRANSMEMBRANE PROTEIN"/>
    <property type="match status" value="1"/>
</dbReference>
<dbReference type="PIRSF" id="PIRSF033909">
    <property type="entry name" value="UCP033909"/>
    <property type="match status" value="1"/>
</dbReference>
<dbReference type="AlphaFoldDB" id="A0A6N1VI68"/>
<keyword evidence="1" id="KW-0378">Hydrolase</keyword>
<organism evidence="1 2">
    <name type="scientific">Oricola thermophila</name>
    <dbReference type="NCBI Taxonomy" id="2742145"/>
    <lineage>
        <taxon>Bacteria</taxon>
        <taxon>Pseudomonadati</taxon>
        <taxon>Pseudomonadota</taxon>
        <taxon>Alphaproteobacteria</taxon>
        <taxon>Hyphomicrobiales</taxon>
        <taxon>Ahrensiaceae</taxon>
        <taxon>Oricola</taxon>
    </lineage>
</organism>
<sequence>MLQKIRVRRFLAPVLAFLIAGCAGLPEGVLIPVDGDVPGTSRIPILVATTRAPSDDPGFLYSGERGPRVDLNEIVVSIPPDGNRRIGEVQWPRKLPPDPARDFATLSVAAVPDEAAAAAWFVANRKPNRRLLVFVHGFNNRYESAVYRFAQIAHDSRMEATPFLFTWPSRGSIFAYGYDKESTNYSRTALERLLTSASRHPEVGEITVLAHSMGTWLTVEALRQMAIRNGGVPHKIEDVILAAPDLDVDVFRQQLADMGPKRPRFTVFVSDDDRALQLSRRISGNIDRLGAIDIADPRYRELLEGEGIVVFDLTELRGGDRLNHSKFAQSPEVVRLLGERLIAGQTVTDQDIGLGEHIGAAAIGVTNTVGSAASLAVSVPIAIVDPATRDNLDDQADRLGQNLGNVVSGVVPVVTPAGRRCDPDREDCPPTR</sequence>
<keyword evidence="2" id="KW-1185">Reference proteome</keyword>
<dbReference type="PROSITE" id="PS51257">
    <property type="entry name" value="PROKAR_LIPOPROTEIN"/>
    <property type="match status" value="1"/>
</dbReference>
<dbReference type="InterPro" id="IPR029058">
    <property type="entry name" value="AB_hydrolase_fold"/>
</dbReference>